<evidence type="ECO:0000256" key="2">
    <source>
        <dbReference type="SAM" id="Phobius"/>
    </source>
</evidence>
<name>A0AAV9TDF9_9PEZI</name>
<dbReference type="Proteomes" id="UP001327957">
    <property type="component" value="Unassembled WGS sequence"/>
</dbReference>
<feature type="transmembrane region" description="Helical" evidence="2">
    <location>
        <begin position="222"/>
        <end position="244"/>
    </location>
</feature>
<feature type="region of interest" description="Disordered" evidence="1">
    <location>
        <begin position="24"/>
        <end position="48"/>
    </location>
</feature>
<accession>A0AAV9TDF9</accession>
<reference evidence="3 4" key="1">
    <citation type="submission" date="2023-04" db="EMBL/GenBank/DDBJ databases">
        <title>Colletotrichum tabacum stain YC1 causing leaf anthracnose on Nicotiana tabacum(L.) cv.</title>
        <authorList>
            <person name="Ji Z."/>
            <person name="Wang M."/>
            <person name="Zhang J."/>
            <person name="Wang N."/>
            <person name="Zhou Z."/>
        </authorList>
    </citation>
    <scope>NUCLEOTIDE SEQUENCE [LARGE SCALE GENOMIC DNA]</scope>
    <source>
        <strain evidence="3 4">YC1</strain>
    </source>
</reference>
<evidence type="ECO:0000256" key="1">
    <source>
        <dbReference type="SAM" id="MobiDB-lite"/>
    </source>
</evidence>
<feature type="transmembrane region" description="Helical" evidence="2">
    <location>
        <begin position="91"/>
        <end position="110"/>
    </location>
</feature>
<evidence type="ECO:0000313" key="4">
    <source>
        <dbReference type="Proteomes" id="UP001327957"/>
    </source>
</evidence>
<gene>
    <name evidence="3" type="ORF">QIS74_06534</name>
</gene>
<evidence type="ECO:0008006" key="5">
    <source>
        <dbReference type="Google" id="ProtNLM"/>
    </source>
</evidence>
<organism evidence="3 4">
    <name type="scientific">Colletotrichum tabaci</name>
    <dbReference type="NCBI Taxonomy" id="1209068"/>
    <lineage>
        <taxon>Eukaryota</taxon>
        <taxon>Fungi</taxon>
        <taxon>Dikarya</taxon>
        <taxon>Ascomycota</taxon>
        <taxon>Pezizomycotina</taxon>
        <taxon>Sordariomycetes</taxon>
        <taxon>Hypocreomycetidae</taxon>
        <taxon>Glomerellales</taxon>
        <taxon>Glomerellaceae</taxon>
        <taxon>Colletotrichum</taxon>
        <taxon>Colletotrichum destructivum species complex</taxon>
    </lineage>
</organism>
<dbReference type="AlphaFoldDB" id="A0AAV9TDF9"/>
<feature type="transmembrane region" description="Helical" evidence="2">
    <location>
        <begin position="57"/>
        <end position="79"/>
    </location>
</feature>
<dbReference type="Pfam" id="PF10067">
    <property type="entry name" value="DUF2306"/>
    <property type="match status" value="1"/>
</dbReference>
<protein>
    <recommendedName>
        <fullName evidence="5">DUF2306 domain-containing protein</fullName>
    </recommendedName>
</protein>
<evidence type="ECO:0000313" key="3">
    <source>
        <dbReference type="EMBL" id="KAK6218654.1"/>
    </source>
</evidence>
<keyword evidence="2" id="KW-0812">Transmembrane</keyword>
<dbReference type="EMBL" id="JASAOK010000033">
    <property type="protein sequence ID" value="KAK6218654.1"/>
    <property type="molecule type" value="Genomic_DNA"/>
</dbReference>
<keyword evidence="2" id="KW-1133">Transmembrane helix</keyword>
<sequence>MLTSNFTQRKGLVVEDIKVSGKALGTQNPVMDPQPAQQGKQATKKSLHQVRSRRPSILWWLMAIPAFIISVYGAAFFTGLTPGDPQIKARIISSFGGVVHIGGSLVAMGLGPFQFLPHLRQQYPAVHRWTGWVYVLAVIVGGVAAFYVTLNSEALPWGKVGFALLALGWLETARQSIVAIWRDGDIKGHQAWMTRNFSLTYAAVMLRWQLLLMMAMGMEVKFALSITGYASWIPNLLYVDYFVLNRGDK</sequence>
<dbReference type="InterPro" id="IPR018750">
    <property type="entry name" value="DUF2306_membrane"/>
</dbReference>
<keyword evidence="4" id="KW-1185">Reference proteome</keyword>
<feature type="transmembrane region" description="Helical" evidence="2">
    <location>
        <begin position="131"/>
        <end position="150"/>
    </location>
</feature>
<keyword evidence="2" id="KW-0472">Membrane</keyword>
<comment type="caution">
    <text evidence="3">The sequence shown here is derived from an EMBL/GenBank/DDBJ whole genome shotgun (WGS) entry which is preliminary data.</text>
</comment>
<proteinExistence type="predicted"/>
<feature type="compositionally biased region" description="Polar residues" evidence="1">
    <location>
        <begin position="25"/>
        <end position="41"/>
    </location>
</feature>